<feature type="compositionally biased region" description="Low complexity" evidence="8">
    <location>
        <begin position="16"/>
        <end position="32"/>
    </location>
</feature>
<accession>A0AAJ0FD74</accession>
<feature type="compositionally biased region" description="Low complexity" evidence="8">
    <location>
        <begin position="46"/>
        <end position="56"/>
    </location>
</feature>
<evidence type="ECO:0000313" key="9">
    <source>
        <dbReference type="EMBL" id="KAK1756885.1"/>
    </source>
</evidence>
<dbReference type="GO" id="GO:0007064">
    <property type="term" value="P:mitotic sister chromatid cohesion"/>
    <property type="evidence" value="ECO:0007669"/>
    <property type="project" value="InterPro"/>
</dbReference>
<evidence type="ECO:0000256" key="6">
    <source>
        <dbReference type="ARBA" id="ARBA00023242"/>
    </source>
</evidence>
<feature type="compositionally biased region" description="Polar residues" evidence="8">
    <location>
        <begin position="59"/>
        <end position="73"/>
    </location>
</feature>
<keyword evidence="7" id="KW-0131">Cell cycle</keyword>
<evidence type="ECO:0000256" key="8">
    <source>
        <dbReference type="SAM" id="MobiDB-lite"/>
    </source>
</evidence>
<dbReference type="InterPro" id="IPR019440">
    <property type="entry name" value="MAU2"/>
</dbReference>
<dbReference type="AlphaFoldDB" id="A0AAJ0FD74"/>
<keyword evidence="3" id="KW-0132">Cell division</keyword>
<keyword evidence="5" id="KW-0159">Chromosome partition</keyword>
<evidence type="ECO:0000256" key="3">
    <source>
        <dbReference type="ARBA" id="ARBA00022618"/>
    </source>
</evidence>
<feature type="region of interest" description="Disordered" evidence="8">
    <location>
        <begin position="1"/>
        <end position="217"/>
    </location>
</feature>
<keyword evidence="10" id="KW-1185">Reference proteome</keyword>
<organism evidence="9 10">
    <name type="scientific">Echria macrotheca</name>
    <dbReference type="NCBI Taxonomy" id="438768"/>
    <lineage>
        <taxon>Eukaryota</taxon>
        <taxon>Fungi</taxon>
        <taxon>Dikarya</taxon>
        <taxon>Ascomycota</taxon>
        <taxon>Pezizomycotina</taxon>
        <taxon>Sordariomycetes</taxon>
        <taxon>Sordariomycetidae</taxon>
        <taxon>Sordariales</taxon>
        <taxon>Schizotheciaceae</taxon>
        <taxon>Echria</taxon>
    </lineage>
</organism>
<evidence type="ECO:0000256" key="2">
    <source>
        <dbReference type="ARBA" id="ARBA00008585"/>
    </source>
</evidence>
<proteinExistence type="inferred from homology"/>
<protein>
    <submittedName>
        <fullName evidence="9">Cohesin loading factor-domain-containing protein</fullName>
    </submittedName>
</protein>
<reference evidence="9" key="1">
    <citation type="submission" date="2023-06" db="EMBL/GenBank/DDBJ databases">
        <title>Genome-scale phylogeny and comparative genomics of the fungal order Sordariales.</title>
        <authorList>
            <consortium name="Lawrence Berkeley National Laboratory"/>
            <person name="Hensen N."/>
            <person name="Bonometti L."/>
            <person name="Westerberg I."/>
            <person name="Brannstrom I.O."/>
            <person name="Guillou S."/>
            <person name="Cros-Aarteil S."/>
            <person name="Calhoun S."/>
            <person name="Haridas S."/>
            <person name="Kuo A."/>
            <person name="Mondo S."/>
            <person name="Pangilinan J."/>
            <person name="Riley R."/>
            <person name="Labutti K."/>
            <person name="Andreopoulos B."/>
            <person name="Lipzen A."/>
            <person name="Chen C."/>
            <person name="Yanf M."/>
            <person name="Daum C."/>
            <person name="Ng V."/>
            <person name="Clum A."/>
            <person name="Steindorff A."/>
            <person name="Ohm R."/>
            <person name="Martin F."/>
            <person name="Silar P."/>
            <person name="Natvig D."/>
            <person name="Lalanne C."/>
            <person name="Gautier V."/>
            <person name="Ament-Velasquez S.L."/>
            <person name="Kruys A."/>
            <person name="Hutchinson M.I."/>
            <person name="Powell A.J."/>
            <person name="Barry K."/>
            <person name="Miller A.N."/>
            <person name="Grigoriev I.V."/>
            <person name="Debuchy R."/>
            <person name="Gladieux P."/>
            <person name="Thoren M.H."/>
            <person name="Johannesson H."/>
        </authorList>
    </citation>
    <scope>NUCLEOTIDE SEQUENCE</scope>
    <source>
        <strain evidence="9">PSN4</strain>
    </source>
</reference>
<dbReference type="PANTHER" id="PTHR21394">
    <property type="entry name" value="MAU2 CHROMATID COHESION FACTOR HOMOLOG"/>
    <property type="match status" value="1"/>
</dbReference>
<evidence type="ECO:0000256" key="1">
    <source>
        <dbReference type="ARBA" id="ARBA00004123"/>
    </source>
</evidence>
<name>A0AAJ0FD74_9PEZI</name>
<evidence type="ECO:0000256" key="5">
    <source>
        <dbReference type="ARBA" id="ARBA00022829"/>
    </source>
</evidence>
<comment type="subcellular location">
    <subcellularLocation>
        <location evidence="1">Nucleus</location>
    </subcellularLocation>
</comment>
<keyword evidence="6" id="KW-0539">Nucleus</keyword>
<evidence type="ECO:0000313" key="10">
    <source>
        <dbReference type="Proteomes" id="UP001239445"/>
    </source>
</evidence>
<dbReference type="Pfam" id="PF10345">
    <property type="entry name" value="Cohesin_load"/>
    <property type="match status" value="1"/>
</dbReference>
<dbReference type="Proteomes" id="UP001239445">
    <property type="component" value="Unassembled WGS sequence"/>
</dbReference>
<gene>
    <name evidence="9" type="ORF">QBC47DRAFT_377922</name>
</gene>
<feature type="compositionally biased region" description="Pro residues" evidence="8">
    <location>
        <begin position="145"/>
        <end position="166"/>
    </location>
</feature>
<sequence>MTYRGTMPPASMYNGQSHPQHPQQPQLPQLPQHRQHPPYQQPLPQPLQLQPQYSHPFPNGSQQYQHVQYTQPAYPQRQPEPYYLPVPSAQFQTYDSPTYRPPPPASTAPPVQFIDPSSLQRAPAPRPTTYLPPASSPAPAVVSTPTPPPASAPAPAPTSAPAPAYQPQPVTTTIAPQQTRVPPKTPQPPSAKNSPRLDERRPPSQGSVGKPVTKDGRRLASGGAIAKSPIMSNQPHVETFPLLLCVAEDCFARANLGVQDVARNMTAEEVMEHHKLVATGLGCLEVALKSTKLSPRLEARVCLRYASILVDETTNLTDAEMALARGIAVCEKHRFIDLKYSSQFILIKTLFQRSPKAAFKSIDMHISDCATYKHIHWVYAFRFLKASFYLQSGTASENHALENLRKIASIAISRDDKAIFVMATLLEGLAHLSSRKDEWMTRVQTCIAQASKLQLDESVHLPQIDILLLLLDLACSLHQKATQLSSTKLNALQTRLEELKQSRDWATVSSEVLLPIKQITNVSSTISNDTRAILRPGEGGTDYLVLATLGKQEAFGLAYVLHGIVALHRATTPGRSSNIWGEAVRVLEEKKIAPTLQSLPEALRHSEWTKEIICYAHVLTGLQSATLSDWARVKSCLETIQEMQPPAGFLDIMILYLDGVFKQGTARLSEAMEVWKDPRFEIDWSGEPKHNKSQVESELSILAALNRLWIMEEPASKDEAEMADLVDQLGPLCDDNPDMEIRTAYHLVLASIQLSPPRAPSIQAVKRHIQVSLGGSQSTNNTQCLSMALNVMRCRLFENVVGEQAVKSAKAGLAQAKKSGNLLWMSVAEGMLAQSLEMQGALAEARASMEKGVELANEAFQRTQV</sequence>
<keyword evidence="4" id="KW-0498">Mitosis</keyword>
<comment type="similarity">
    <text evidence="2">Belongs to the SCC4/mau-2 family.</text>
</comment>
<feature type="compositionally biased region" description="Low complexity" evidence="8">
    <location>
        <begin position="127"/>
        <end position="144"/>
    </location>
</feature>
<dbReference type="GO" id="GO:0007059">
    <property type="term" value="P:chromosome segregation"/>
    <property type="evidence" value="ECO:0007669"/>
    <property type="project" value="UniProtKB-KW"/>
</dbReference>
<evidence type="ECO:0000256" key="4">
    <source>
        <dbReference type="ARBA" id="ARBA00022776"/>
    </source>
</evidence>
<evidence type="ECO:0000256" key="7">
    <source>
        <dbReference type="ARBA" id="ARBA00023306"/>
    </source>
</evidence>
<dbReference type="GO" id="GO:0051301">
    <property type="term" value="P:cell division"/>
    <property type="evidence" value="ECO:0007669"/>
    <property type="project" value="UniProtKB-KW"/>
</dbReference>
<dbReference type="EMBL" id="MU839831">
    <property type="protein sequence ID" value="KAK1756885.1"/>
    <property type="molecule type" value="Genomic_DNA"/>
</dbReference>
<dbReference type="GO" id="GO:0005634">
    <property type="term" value="C:nucleus"/>
    <property type="evidence" value="ECO:0007669"/>
    <property type="project" value="UniProtKB-SubCell"/>
</dbReference>
<comment type="caution">
    <text evidence="9">The sequence shown here is derived from an EMBL/GenBank/DDBJ whole genome shotgun (WGS) entry which is preliminary data.</text>
</comment>